<proteinExistence type="predicted"/>
<comment type="caution">
    <text evidence="4">The sequence shown here is derived from an EMBL/GenBank/DDBJ whole genome shotgun (WGS) entry which is preliminary data.</text>
</comment>
<evidence type="ECO:0000259" key="3">
    <source>
        <dbReference type="Pfam" id="PF20177"/>
    </source>
</evidence>
<feature type="domain" description="DUF6542" evidence="3">
    <location>
        <begin position="27"/>
        <end position="145"/>
    </location>
</feature>
<name>A0A9W6NY02_9PSEU</name>
<keyword evidence="2" id="KW-0472">Membrane</keyword>
<gene>
    <name evidence="4" type="ORF">GCM10017577_41750</name>
</gene>
<dbReference type="EMBL" id="BSFQ01000018">
    <property type="protein sequence ID" value="GLL13032.1"/>
    <property type="molecule type" value="Genomic_DNA"/>
</dbReference>
<keyword evidence="5" id="KW-1185">Reference proteome</keyword>
<feature type="transmembrane region" description="Helical" evidence="2">
    <location>
        <begin position="123"/>
        <end position="143"/>
    </location>
</feature>
<evidence type="ECO:0000313" key="5">
    <source>
        <dbReference type="Proteomes" id="UP001143463"/>
    </source>
</evidence>
<dbReference type="AlphaFoldDB" id="A0A9W6NY02"/>
<dbReference type="RefSeq" id="WP_051737073.1">
    <property type="nucleotide sequence ID" value="NZ_BAAAUZ010000006.1"/>
</dbReference>
<feature type="transmembrane region" description="Helical" evidence="2">
    <location>
        <begin position="86"/>
        <end position="103"/>
    </location>
</feature>
<dbReference type="Proteomes" id="UP001143463">
    <property type="component" value="Unassembled WGS sequence"/>
</dbReference>
<evidence type="ECO:0000313" key="4">
    <source>
        <dbReference type="EMBL" id="GLL13032.1"/>
    </source>
</evidence>
<dbReference type="Pfam" id="PF20177">
    <property type="entry name" value="DUF6542"/>
    <property type="match status" value="1"/>
</dbReference>
<dbReference type="InterPro" id="IPR046672">
    <property type="entry name" value="DUF6542"/>
</dbReference>
<keyword evidence="2" id="KW-0812">Transmembrane</keyword>
<organism evidence="4 5">
    <name type="scientific">Pseudonocardia halophobica</name>
    <dbReference type="NCBI Taxonomy" id="29401"/>
    <lineage>
        <taxon>Bacteria</taxon>
        <taxon>Bacillati</taxon>
        <taxon>Actinomycetota</taxon>
        <taxon>Actinomycetes</taxon>
        <taxon>Pseudonocardiales</taxon>
        <taxon>Pseudonocardiaceae</taxon>
        <taxon>Pseudonocardia</taxon>
    </lineage>
</organism>
<reference evidence="4" key="1">
    <citation type="journal article" date="2014" name="Int. J. Syst. Evol. Microbiol.">
        <title>Complete genome sequence of Corynebacterium casei LMG S-19264T (=DSM 44701T), isolated from a smear-ripened cheese.</title>
        <authorList>
            <consortium name="US DOE Joint Genome Institute (JGI-PGF)"/>
            <person name="Walter F."/>
            <person name="Albersmeier A."/>
            <person name="Kalinowski J."/>
            <person name="Ruckert C."/>
        </authorList>
    </citation>
    <scope>NUCLEOTIDE SEQUENCE</scope>
    <source>
        <strain evidence="4">VKM Ac-1069</strain>
    </source>
</reference>
<evidence type="ECO:0000256" key="2">
    <source>
        <dbReference type="SAM" id="Phobius"/>
    </source>
</evidence>
<keyword evidence="2" id="KW-1133">Transmembrane helix</keyword>
<protein>
    <recommendedName>
        <fullName evidence="3">DUF6542 domain-containing protein</fullName>
    </recommendedName>
</protein>
<feature type="transmembrane region" description="Helical" evidence="2">
    <location>
        <begin position="52"/>
        <end position="74"/>
    </location>
</feature>
<reference evidence="4" key="2">
    <citation type="submission" date="2023-01" db="EMBL/GenBank/DDBJ databases">
        <authorList>
            <person name="Sun Q."/>
            <person name="Evtushenko L."/>
        </authorList>
    </citation>
    <scope>NUCLEOTIDE SEQUENCE</scope>
    <source>
        <strain evidence="4">VKM Ac-1069</strain>
    </source>
</reference>
<feature type="region of interest" description="Disordered" evidence="1">
    <location>
        <begin position="161"/>
        <end position="200"/>
    </location>
</feature>
<sequence>MTSRDPSPRSSGGWPVTERSALATVLGIPPLAAIALAVVLTALGVFVDVLRIGTLGVIFGIAYVVGCVLAVGWVRRRNLFGPMVQPALLVAVLVPVIVLLVGQTGPGLTETVLMVGAPLVNGFPIMAVATGLTLLIGLLRLIVQRTGPDDAVSRLGRLGVRGRDRDLPDDEEEDEPRVSGRRGSAGARGAGRRSGSPRRS</sequence>
<evidence type="ECO:0000256" key="1">
    <source>
        <dbReference type="SAM" id="MobiDB-lite"/>
    </source>
</evidence>
<accession>A0A9W6NY02</accession>
<feature type="transmembrane region" description="Helical" evidence="2">
    <location>
        <begin position="21"/>
        <end position="46"/>
    </location>
</feature>